<keyword evidence="2" id="KW-0238">DNA-binding</keyword>
<protein>
    <recommendedName>
        <fullName evidence="4">HTH luxR-type domain-containing protein</fullName>
    </recommendedName>
</protein>
<reference evidence="5 6" key="1">
    <citation type="submission" date="2020-03" db="EMBL/GenBank/DDBJ databases">
        <title>Whole genome shotgun sequence of Phytohabitans suffuscus NBRC 105367.</title>
        <authorList>
            <person name="Komaki H."/>
            <person name="Tamura T."/>
        </authorList>
    </citation>
    <scope>NUCLEOTIDE SEQUENCE [LARGE SCALE GENOMIC DNA]</scope>
    <source>
        <strain evidence="5 6">NBRC 105367</strain>
    </source>
</reference>
<dbReference type="PANTHER" id="PTHR44688:SF16">
    <property type="entry name" value="DNA-BINDING TRANSCRIPTIONAL ACTIVATOR DEVR_DOSR"/>
    <property type="match status" value="1"/>
</dbReference>
<dbReference type="Proteomes" id="UP000503011">
    <property type="component" value="Chromosome"/>
</dbReference>
<name>A0A6F8Z0G0_9ACTN</name>
<dbReference type="InterPro" id="IPR016032">
    <property type="entry name" value="Sig_transdc_resp-reg_C-effctor"/>
</dbReference>
<dbReference type="SUPFAM" id="SSF46894">
    <property type="entry name" value="C-terminal effector domain of the bipartite response regulators"/>
    <property type="match status" value="1"/>
</dbReference>
<evidence type="ECO:0000256" key="2">
    <source>
        <dbReference type="ARBA" id="ARBA00023125"/>
    </source>
</evidence>
<reference evidence="5 6" key="2">
    <citation type="submission" date="2020-03" db="EMBL/GenBank/DDBJ databases">
        <authorList>
            <person name="Ichikawa N."/>
            <person name="Kimura A."/>
            <person name="Kitahashi Y."/>
            <person name="Uohara A."/>
        </authorList>
    </citation>
    <scope>NUCLEOTIDE SEQUENCE [LARGE SCALE GENOMIC DNA]</scope>
    <source>
        <strain evidence="5 6">NBRC 105367</strain>
    </source>
</reference>
<dbReference type="PRINTS" id="PR00038">
    <property type="entry name" value="HTHLUXR"/>
</dbReference>
<dbReference type="EMBL" id="AP022871">
    <property type="protein sequence ID" value="BCB91806.1"/>
    <property type="molecule type" value="Genomic_DNA"/>
</dbReference>
<dbReference type="GO" id="GO:0003677">
    <property type="term" value="F:DNA binding"/>
    <property type="evidence" value="ECO:0007669"/>
    <property type="project" value="UniProtKB-KW"/>
</dbReference>
<dbReference type="GO" id="GO:0006355">
    <property type="term" value="P:regulation of DNA-templated transcription"/>
    <property type="evidence" value="ECO:0007669"/>
    <property type="project" value="InterPro"/>
</dbReference>
<dbReference type="AlphaFoldDB" id="A0A6F8Z0G0"/>
<evidence type="ECO:0000259" key="4">
    <source>
        <dbReference type="PROSITE" id="PS50043"/>
    </source>
</evidence>
<dbReference type="Gene3D" id="1.10.10.10">
    <property type="entry name" value="Winged helix-like DNA-binding domain superfamily/Winged helix DNA-binding domain"/>
    <property type="match status" value="1"/>
</dbReference>
<sequence>MAELTNREREAVVLAAQGLSNDEIAEHMVISPLTAKTHVNRAMTKLQARDRAQLVVFAYESGLVTPRNR</sequence>
<keyword evidence="6" id="KW-1185">Reference proteome</keyword>
<evidence type="ECO:0000313" key="6">
    <source>
        <dbReference type="Proteomes" id="UP000503011"/>
    </source>
</evidence>
<dbReference type="Pfam" id="PF00196">
    <property type="entry name" value="GerE"/>
    <property type="match status" value="1"/>
</dbReference>
<evidence type="ECO:0000256" key="1">
    <source>
        <dbReference type="ARBA" id="ARBA00023015"/>
    </source>
</evidence>
<dbReference type="KEGG" id="psuu:Psuf_091190"/>
<dbReference type="InterPro" id="IPR000792">
    <property type="entry name" value="Tscrpt_reg_LuxR_C"/>
</dbReference>
<dbReference type="CDD" id="cd06170">
    <property type="entry name" value="LuxR_C_like"/>
    <property type="match status" value="1"/>
</dbReference>
<dbReference type="PROSITE" id="PS50043">
    <property type="entry name" value="HTH_LUXR_2"/>
    <property type="match status" value="1"/>
</dbReference>
<feature type="domain" description="HTH luxR-type" evidence="4">
    <location>
        <begin position="1"/>
        <end position="62"/>
    </location>
</feature>
<keyword evidence="3" id="KW-0804">Transcription</keyword>
<gene>
    <name evidence="5" type="ORF">Psuf_091190</name>
</gene>
<dbReference type="PANTHER" id="PTHR44688">
    <property type="entry name" value="DNA-BINDING TRANSCRIPTIONAL ACTIVATOR DEVR_DOSR"/>
    <property type="match status" value="1"/>
</dbReference>
<keyword evidence="1" id="KW-0805">Transcription regulation</keyword>
<dbReference type="InterPro" id="IPR036388">
    <property type="entry name" value="WH-like_DNA-bd_sf"/>
</dbReference>
<accession>A0A6F8Z0G0</accession>
<proteinExistence type="predicted"/>
<dbReference type="SMART" id="SM00421">
    <property type="entry name" value="HTH_LUXR"/>
    <property type="match status" value="1"/>
</dbReference>
<evidence type="ECO:0000256" key="3">
    <source>
        <dbReference type="ARBA" id="ARBA00023163"/>
    </source>
</evidence>
<evidence type="ECO:0000313" key="5">
    <source>
        <dbReference type="EMBL" id="BCB91806.1"/>
    </source>
</evidence>
<organism evidence="5 6">
    <name type="scientific">Phytohabitans suffuscus</name>
    <dbReference type="NCBI Taxonomy" id="624315"/>
    <lineage>
        <taxon>Bacteria</taxon>
        <taxon>Bacillati</taxon>
        <taxon>Actinomycetota</taxon>
        <taxon>Actinomycetes</taxon>
        <taxon>Micromonosporales</taxon>
        <taxon>Micromonosporaceae</taxon>
    </lineage>
</organism>